<accession>A0A0R3WDD7</accession>
<dbReference type="EMBL" id="UYRS01018888">
    <property type="protein sequence ID" value="VDK41007.1"/>
    <property type="molecule type" value="Genomic_DNA"/>
</dbReference>
<gene>
    <name evidence="1" type="ORF">TASK_LOCUS8777</name>
</gene>
<reference evidence="3" key="1">
    <citation type="submission" date="2017-02" db="UniProtKB">
        <authorList>
            <consortium name="WormBaseParasite"/>
        </authorList>
    </citation>
    <scope>IDENTIFICATION</scope>
</reference>
<dbReference type="WBParaSite" id="TASK_0000877601-mRNA-1">
    <property type="protein sequence ID" value="TASK_0000877601-mRNA-1"/>
    <property type="gene ID" value="TASK_0000877601"/>
</dbReference>
<dbReference type="AlphaFoldDB" id="A0A0R3WDD7"/>
<name>A0A0R3WDD7_TAEAS</name>
<organism evidence="3">
    <name type="scientific">Taenia asiatica</name>
    <name type="common">Asian tapeworm</name>
    <dbReference type="NCBI Taxonomy" id="60517"/>
    <lineage>
        <taxon>Eukaryota</taxon>
        <taxon>Metazoa</taxon>
        <taxon>Spiralia</taxon>
        <taxon>Lophotrochozoa</taxon>
        <taxon>Platyhelminthes</taxon>
        <taxon>Cestoda</taxon>
        <taxon>Eucestoda</taxon>
        <taxon>Cyclophyllidea</taxon>
        <taxon>Taeniidae</taxon>
        <taxon>Taenia</taxon>
    </lineage>
</organism>
<evidence type="ECO:0000313" key="2">
    <source>
        <dbReference type="Proteomes" id="UP000282613"/>
    </source>
</evidence>
<evidence type="ECO:0000313" key="1">
    <source>
        <dbReference type="EMBL" id="VDK41007.1"/>
    </source>
</evidence>
<protein>
    <submittedName>
        <fullName evidence="3">Secreted protein</fullName>
    </submittedName>
</protein>
<sequence length="170" mass="19559">MVGYSFRFIVWLRDLVILYRFYEQRRRVITFDPPCYSSTSMLLSANVHYGEEVTRAKALVMARYRHQLHHHKPATRHFQLASRGVPHRSTLRCVTATVASVVFTLTSTPTSRATQSSQNCTFSLHMWSSFHFVLDQVPLRFSPLVLAFAAAFPDFVLVTQPSIHANWLAE</sequence>
<proteinExistence type="predicted"/>
<evidence type="ECO:0000313" key="3">
    <source>
        <dbReference type="WBParaSite" id="TASK_0000877601-mRNA-1"/>
    </source>
</evidence>
<keyword evidence="2" id="KW-1185">Reference proteome</keyword>
<dbReference type="Proteomes" id="UP000282613">
    <property type="component" value="Unassembled WGS sequence"/>
</dbReference>
<reference evidence="1 2" key="2">
    <citation type="submission" date="2018-11" db="EMBL/GenBank/DDBJ databases">
        <authorList>
            <consortium name="Pathogen Informatics"/>
        </authorList>
    </citation>
    <scope>NUCLEOTIDE SEQUENCE [LARGE SCALE GENOMIC DNA]</scope>
</reference>